<dbReference type="Gene3D" id="3.10.450.40">
    <property type="match status" value="1"/>
</dbReference>
<evidence type="ECO:0000313" key="3">
    <source>
        <dbReference type="Proteomes" id="UP000249949"/>
    </source>
</evidence>
<dbReference type="AlphaFoldDB" id="A0A2Z2HKH5"/>
<dbReference type="Proteomes" id="UP000249949">
    <property type="component" value="Chromosome"/>
</dbReference>
<dbReference type="KEGG" id="nct:NMSP_0884"/>
<evidence type="ECO:0000313" key="2">
    <source>
        <dbReference type="EMBL" id="ARS64503.1"/>
    </source>
</evidence>
<organism evidence="2 3">
    <name type="scientific">Candidatus Nitrosomarinus catalinensis</name>
    <dbReference type="NCBI Taxonomy" id="1898749"/>
    <lineage>
        <taxon>Archaea</taxon>
        <taxon>Nitrososphaerota</taxon>
        <taxon>Nitrososphaeria</taxon>
        <taxon>Nitrosopumilales</taxon>
        <taxon>Nitrosopumilaceae</taxon>
        <taxon>Candidatus Nitrosomarinus</taxon>
    </lineage>
</organism>
<dbReference type="RefSeq" id="WP_086907593.1">
    <property type="nucleotide sequence ID" value="NZ_CP021324.1"/>
</dbReference>
<reference evidence="2 3" key="1">
    <citation type="journal article" date="2017" name="Environ. Microbiol.">
        <title>Genome and epigenome of a novel marine Thaumarchaeota strain suggest viral infection, phosphorothioation DNA modification and multiple restriction systems.</title>
        <authorList>
            <person name="Ahlgren N.A."/>
            <person name="Chen Y."/>
            <person name="Needham D.M."/>
            <person name="Parada A.E."/>
            <person name="Sachdeva R."/>
            <person name="Trinh V."/>
            <person name="Chen T."/>
            <person name="Fuhrman J.A."/>
        </authorList>
    </citation>
    <scope>NUCLEOTIDE SEQUENCE [LARGE SCALE GENOMIC DNA]</scope>
    <source>
        <strain evidence="2 3">SPOT01</strain>
    </source>
</reference>
<keyword evidence="3" id="KW-1185">Reference proteome</keyword>
<dbReference type="OrthoDB" id="378757at2157"/>
<protein>
    <recommendedName>
        <fullName evidence="1">PepSY domain-containing protein</fullName>
    </recommendedName>
</protein>
<gene>
    <name evidence="2" type="ORF">NMSP_0884</name>
</gene>
<proteinExistence type="predicted"/>
<dbReference type="GeneID" id="32901345"/>
<accession>A0A2Z2HKH5</accession>
<dbReference type="EMBL" id="CP021324">
    <property type="protein sequence ID" value="ARS64503.1"/>
    <property type="molecule type" value="Genomic_DNA"/>
</dbReference>
<feature type="domain" description="PepSY" evidence="1">
    <location>
        <begin position="54"/>
        <end position="112"/>
    </location>
</feature>
<dbReference type="InterPro" id="IPR025711">
    <property type="entry name" value="PepSY"/>
</dbReference>
<evidence type="ECO:0000259" key="1">
    <source>
        <dbReference type="Pfam" id="PF03413"/>
    </source>
</evidence>
<dbReference type="Pfam" id="PF03413">
    <property type="entry name" value="PepSY"/>
    <property type="match status" value="1"/>
</dbReference>
<sequence>MISVKITALLVIMGLIATVGISPSYAYWDKTEYPAIQGTIPVETEEVNSSLAEITLVDAMTIAENEISDSKSMYGKLVSINGYLVYKIVVSNDDHDYKKILVDAGSGEVLYVTDSKKHDSNKKKRYNENRHDKKMKDYFKGMTPEQIAEKKKQFKEMGEAWKSLSIQDKASMIMHFMQMKLQWDMMSEEDKQKQKEEMKEKWKGLLTLTPEEKKQKLEEYAQSIKS</sequence>
<name>A0A2Z2HKH5_9ARCH</name>